<accession>A0A0F9JU81</accession>
<gene>
    <name evidence="1" type="ORF">LCGC14_1716020</name>
</gene>
<dbReference type="AlphaFoldDB" id="A0A0F9JU81"/>
<organism evidence="1">
    <name type="scientific">marine sediment metagenome</name>
    <dbReference type="NCBI Taxonomy" id="412755"/>
    <lineage>
        <taxon>unclassified sequences</taxon>
        <taxon>metagenomes</taxon>
        <taxon>ecological metagenomes</taxon>
    </lineage>
</organism>
<dbReference type="EMBL" id="LAZR01015376">
    <property type="protein sequence ID" value="KKM13458.1"/>
    <property type="molecule type" value="Genomic_DNA"/>
</dbReference>
<reference evidence="1" key="1">
    <citation type="journal article" date="2015" name="Nature">
        <title>Complex archaea that bridge the gap between prokaryotes and eukaryotes.</title>
        <authorList>
            <person name="Spang A."/>
            <person name="Saw J.H."/>
            <person name="Jorgensen S.L."/>
            <person name="Zaremba-Niedzwiedzka K."/>
            <person name="Martijn J."/>
            <person name="Lind A.E."/>
            <person name="van Eijk R."/>
            <person name="Schleper C."/>
            <person name="Guy L."/>
            <person name="Ettema T.J."/>
        </authorList>
    </citation>
    <scope>NUCLEOTIDE SEQUENCE</scope>
</reference>
<evidence type="ECO:0000313" key="1">
    <source>
        <dbReference type="EMBL" id="KKM13458.1"/>
    </source>
</evidence>
<sequence length="60" mass="6762">MKLGKAIVILGNVEDTFSRFTSLEKRQAAQIGIEAIKWRQRFTKSLPGKKFAPLPGETEE</sequence>
<comment type="caution">
    <text evidence="1">The sequence shown here is derived from an EMBL/GenBank/DDBJ whole genome shotgun (WGS) entry which is preliminary data.</text>
</comment>
<proteinExistence type="predicted"/>
<name>A0A0F9JU81_9ZZZZ</name>
<protein>
    <submittedName>
        <fullName evidence="1">Uncharacterized protein</fullName>
    </submittedName>
</protein>